<evidence type="ECO:0000313" key="3">
    <source>
        <dbReference type="EMBL" id="KAL2833101.1"/>
    </source>
</evidence>
<accession>A0ABR4IZA2</accession>
<organism evidence="3 4">
    <name type="scientific">Aspergillus pseudoustus</name>
    <dbReference type="NCBI Taxonomy" id="1810923"/>
    <lineage>
        <taxon>Eukaryota</taxon>
        <taxon>Fungi</taxon>
        <taxon>Dikarya</taxon>
        <taxon>Ascomycota</taxon>
        <taxon>Pezizomycotina</taxon>
        <taxon>Eurotiomycetes</taxon>
        <taxon>Eurotiomycetidae</taxon>
        <taxon>Eurotiales</taxon>
        <taxon>Aspergillaceae</taxon>
        <taxon>Aspergillus</taxon>
        <taxon>Aspergillus subgen. Nidulantes</taxon>
    </lineage>
</organism>
<feature type="region of interest" description="Disordered" evidence="1">
    <location>
        <begin position="1"/>
        <end position="25"/>
    </location>
</feature>
<dbReference type="EMBL" id="JBFXLU010000250">
    <property type="protein sequence ID" value="KAL2833101.1"/>
    <property type="molecule type" value="Genomic_DNA"/>
</dbReference>
<keyword evidence="4" id="KW-1185">Reference proteome</keyword>
<comment type="caution">
    <text evidence="3">The sequence shown here is derived from an EMBL/GenBank/DDBJ whole genome shotgun (WGS) entry which is preliminary data.</text>
</comment>
<sequence>MLFAASPLRGDFSHKSPQQGLLPGPRSQTAYLRTIRSLRVRRDQCRASLKHMYYACMILLVGCIAVVASLSVINPNSI</sequence>
<evidence type="ECO:0000256" key="2">
    <source>
        <dbReference type="SAM" id="Phobius"/>
    </source>
</evidence>
<protein>
    <submittedName>
        <fullName evidence="3">Uncharacterized protein</fullName>
    </submittedName>
</protein>
<evidence type="ECO:0000256" key="1">
    <source>
        <dbReference type="SAM" id="MobiDB-lite"/>
    </source>
</evidence>
<reference evidence="3 4" key="1">
    <citation type="submission" date="2024-07" db="EMBL/GenBank/DDBJ databases">
        <title>Section-level genome sequencing and comparative genomics of Aspergillus sections Usti and Cavernicolus.</title>
        <authorList>
            <consortium name="Lawrence Berkeley National Laboratory"/>
            <person name="Nybo J.L."/>
            <person name="Vesth T.C."/>
            <person name="Theobald S."/>
            <person name="Frisvad J.C."/>
            <person name="Larsen T.O."/>
            <person name="Kjaerboelling I."/>
            <person name="Rothschild-Mancinelli K."/>
            <person name="Lyhne E.K."/>
            <person name="Kogle M.E."/>
            <person name="Barry K."/>
            <person name="Clum A."/>
            <person name="Na H."/>
            <person name="Ledsgaard L."/>
            <person name="Lin J."/>
            <person name="Lipzen A."/>
            <person name="Kuo A."/>
            <person name="Riley R."/>
            <person name="Mondo S."/>
            <person name="Labutti K."/>
            <person name="Haridas S."/>
            <person name="Pangalinan J."/>
            <person name="Salamov A.A."/>
            <person name="Simmons B.A."/>
            <person name="Magnuson J.K."/>
            <person name="Chen J."/>
            <person name="Drula E."/>
            <person name="Henrissat B."/>
            <person name="Wiebenga A."/>
            <person name="Lubbers R.J."/>
            <person name="Gomes A.C."/>
            <person name="Makela M.R."/>
            <person name="Stajich J."/>
            <person name="Grigoriev I.V."/>
            <person name="Mortensen U.H."/>
            <person name="De Vries R.P."/>
            <person name="Baker S.E."/>
            <person name="Andersen M.R."/>
        </authorList>
    </citation>
    <scope>NUCLEOTIDE SEQUENCE [LARGE SCALE GENOMIC DNA]</scope>
    <source>
        <strain evidence="3 4">CBS 123904</strain>
    </source>
</reference>
<name>A0ABR4IZA2_9EURO</name>
<keyword evidence="2" id="KW-1133">Transmembrane helix</keyword>
<gene>
    <name evidence="3" type="ORF">BJY01DRAFT_225465</name>
</gene>
<feature type="transmembrane region" description="Helical" evidence="2">
    <location>
        <begin position="52"/>
        <end position="73"/>
    </location>
</feature>
<keyword evidence="2" id="KW-0812">Transmembrane</keyword>
<keyword evidence="2" id="KW-0472">Membrane</keyword>
<dbReference type="Proteomes" id="UP001610446">
    <property type="component" value="Unassembled WGS sequence"/>
</dbReference>
<proteinExistence type="predicted"/>
<evidence type="ECO:0000313" key="4">
    <source>
        <dbReference type="Proteomes" id="UP001610446"/>
    </source>
</evidence>